<dbReference type="PROSITE" id="PS50181">
    <property type="entry name" value="FBOX"/>
    <property type="match status" value="1"/>
</dbReference>
<dbReference type="STRING" id="72664.V4LES4"/>
<name>V4LES4_EUTSA</name>
<dbReference type="InterPro" id="IPR055411">
    <property type="entry name" value="LRR_FXL15/At3g58940/PEG3-like"/>
</dbReference>
<dbReference type="Pfam" id="PF08387">
    <property type="entry name" value="FBD"/>
    <property type="match status" value="1"/>
</dbReference>
<dbReference type="Gene3D" id="3.80.10.10">
    <property type="entry name" value="Ribonuclease Inhibitor"/>
    <property type="match status" value="1"/>
</dbReference>
<dbReference type="Gramene" id="ESQ42219">
    <property type="protein sequence ID" value="ESQ42219"/>
    <property type="gene ID" value="EUTSA_v10013474mg"/>
</dbReference>
<dbReference type="SMART" id="SM00256">
    <property type="entry name" value="FBOX"/>
    <property type="match status" value="1"/>
</dbReference>
<proteinExistence type="predicted"/>
<dbReference type="eggNOG" id="ENOG502RRIF">
    <property type="taxonomic scope" value="Eukaryota"/>
</dbReference>
<dbReference type="AlphaFoldDB" id="V4LES4"/>
<protein>
    <recommendedName>
        <fullName evidence="1">F-box domain-containing protein</fullName>
    </recommendedName>
</protein>
<dbReference type="Pfam" id="PF24758">
    <property type="entry name" value="LRR_At5g56370"/>
    <property type="match status" value="1"/>
</dbReference>
<feature type="domain" description="F-box" evidence="1">
    <location>
        <begin position="17"/>
        <end position="70"/>
    </location>
</feature>
<dbReference type="InterPro" id="IPR036047">
    <property type="entry name" value="F-box-like_dom_sf"/>
</dbReference>
<evidence type="ECO:0000259" key="1">
    <source>
        <dbReference type="PROSITE" id="PS50181"/>
    </source>
</evidence>
<dbReference type="InterPro" id="IPR001810">
    <property type="entry name" value="F-box_dom"/>
</dbReference>
<dbReference type="KEGG" id="eus:EUTSA_v10013474mg"/>
<dbReference type="SUPFAM" id="SSF52047">
    <property type="entry name" value="RNI-like"/>
    <property type="match status" value="1"/>
</dbReference>
<sequence length="462" mass="52780">MEERKEKRLCHQRPAREDLISKLPDSLISQILLYLPTEEAVRTSVLSNRWKSLWLSIPGLDLDSRVFPNYKVFVRIMDKFVDLSRQEKSYLHKLKLSIRKGEYDEYCVTRWIDFVATPKLWHLDFECGPVDPDCLEVMPESLYICESLLHLRLHRAFLDSFESVSLPCLKTMRLELNVYAKDTCLESLISSCPVLEDLSIVRRVDDNVKVLRVRSQTLTTLTVSFDFGDYGSELSRFDRGNSGLLFDAPRLKYLNFFDELSKSKIISNLSSLAKADFAGFFDVQYHSDGAGLSKNQLARNFFTGISRVRDMIISGDTMKFFYSYLKIEPLPQFWNLSCLEAGFCSSHVKILPTLLESCPNLKSIVLDLTHCMMLTDPLSCSSVPQCLLSSLKYAEIKSRFTGRCVEREVASYLVKNSVVLKKLVVHLSSSMQQQSLVVLRDILALPMPSSICQIVYVADADT</sequence>
<dbReference type="SMART" id="SM00579">
    <property type="entry name" value="FBD"/>
    <property type="match status" value="1"/>
</dbReference>
<dbReference type="Gene3D" id="1.20.1280.50">
    <property type="match status" value="1"/>
</dbReference>
<dbReference type="PANTHER" id="PTHR31900:SF25">
    <property type="entry name" value="FBD DOMAIN-CONTAINING PROTEIN"/>
    <property type="match status" value="1"/>
</dbReference>
<dbReference type="InterPro" id="IPR032675">
    <property type="entry name" value="LRR_dom_sf"/>
</dbReference>
<dbReference type="OMA" id="GEYDEYC"/>
<dbReference type="InterPro" id="IPR050232">
    <property type="entry name" value="FBL13/AtMIF1-like"/>
</dbReference>
<dbReference type="SUPFAM" id="SSF81383">
    <property type="entry name" value="F-box domain"/>
    <property type="match status" value="1"/>
</dbReference>
<accession>V4LES4</accession>
<evidence type="ECO:0000313" key="3">
    <source>
        <dbReference type="Proteomes" id="UP000030689"/>
    </source>
</evidence>
<organism evidence="2 3">
    <name type="scientific">Eutrema salsugineum</name>
    <name type="common">Saltwater cress</name>
    <name type="synonym">Sisymbrium salsugineum</name>
    <dbReference type="NCBI Taxonomy" id="72664"/>
    <lineage>
        <taxon>Eukaryota</taxon>
        <taxon>Viridiplantae</taxon>
        <taxon>Streptophyta</taxon>
        <taxon>Embryophyta</taxon>
        <taxon>Tracheophyta</taxon>
        <taxon>Spermatophyta</taxon>
        <taxon>Magnoliopsida</taxon>
        <taxon>eudicotyledons</taxon>
        <taxon>Gunneridae</taxon>
        <taxon>Pentapetalae</taxon>
        <taxon>rosids</taxon>
        <taxon>malvids</taxon>
        <taxon>Brassicales</taxon>
        <taxon>Brassicaceae</taxon>
        <taxon>Eutremeae</taxon>
        <taxon>Eutrema</taxon>
    </lineage>
</organism>
<dbReference type="Proteomes" id="UP000030689">
    <property type="component" value="Unassembled WGS sequence"/>
</dbReference>
<reference evidence="2 3" key="1">
    <citation type="journal article" date="2013" name="Front. Plant Sci.">
        <title>The Reference Genome of the Halophytic Plant Eutrema salsugineum.</title>
        <authorList>
            <person name="Yang R."/>
            <person name="Jarvis D.E."/>
            <person name="Chen H."/>
            <person name="Beilstein M.A."/>
            <person name="Grimwood J."/>
            <person name="Jenkins J."/>
            <person name="Shu S."/>
            <person name="Prochnik S."/>
            <person name="Xin M."/>
            <person name="Ma C."/>
            <person name="Schmutz J."/>
            <person name="Wing R.A."/>
            <person name="Mitchell-Olds T."/>
            <person name="Schumaker K.S."/>
            <person name="Wang X."/>
        </authorList>
    </citation>
    <scope>NUCLEOTIDE SEQUENCE [LARGE SCALE GENOMIC DNA]</scope>
</reference>
<dbReference type="InterPro" id="IPR006566">
    <property type="entry name" value="FBD"/>
</dbReference>
<evidence type="ECO:0000313" key="2">
    <source>
        <dbReference type="EMBL" id="ESQ42219.1"/>
    </source>
</evidence>
<gene>
    <name evidence="2" type="ORF">EUTSA_v10013474mg</name>
</gene>
<dbReference type="EMBL" id="KI517464">
    <property type="protein sequence ID" value="ESQ42219.1"/>
    <property type="molecule type" value="Genomic_DNA"/>
</dbReference>
<dbReference type="PANTHER" id="PTHR31900">
    <property type="entry name" value="F-BOX/RNI SUPERFAMILY PROTEIN-RELATED"/>
    <property type="match status" value="1"/>
</dbReference>
<dbReference type="Pfam" id="PF00646">
    <property type="entry name" value="F-box"/>
    <property type="match status" value="1"/>
</dbReference>
<keyword evidence="3" id="KW-1185">Reference proteome</keyword>
<dbReference type="CDD" id="cd22160">
    <property type="entry name" value="F-box_AtFBL13-like"/>
    <property type="match status" value="1"/>
</dbReference>
<dbReference type="InterPro" id="IPR053781">
    <property type="entry name" value="F-box_AtFBL13-like"/>
</dbReference>